<dbReference type="KEGG" id="csg:Cylst_1185"/>
<reference evidence="1 2" key="1">
    <citation type="submission" date="2012-06" db="EMBL/GenBank/DDBJ databases">
        <title>Finished chromosome of genome of Cylindrospermum stagnale PCC 7417.</title>
        <authorList>
            <consortium name="US DOE Joint Genome Institute"/>
            <person name="Gugger M."/>
            <person name="Coursin T."/>
            <person name="Rippka R."/>
            <person name="Tandeau De Marsac N."/>
            <person name="Huntemann M."/>
            <person name="Wei C.-L."/>
            <person name="Han J."/>
            <person name="Detter J.C."/>
            <person name="Han C."/>
            <person name="Tapia R."/>
            <person name="Chen A."/>
            <person name="Kyrpides N."/>
            <person name="Mavromatis K."/>
            <person name="Markowitz V."/>
            <person name="Szeto E."/>
            <person name="Ivanova N."/>
            <person name="Pagani I."/>
            <person name="Pati A."/>
            <person name="Goodwin L."/>
            <person name="Nordberg H.P."/>
            <person name="Cantor M.N."/>
            <person name="Hua S.X."/>
            <person name="Woyke T."/>
            <person name="Kerfeld C.A."/>
        </authorList>
    </citation>
    <scope>NUCLEOTIDE SEQUENCE [LARGE SCALE GENOMIC DNA]</scope>
    <source>
        <strain evidence="1 2">PCC 7417</strain>
    </source>
</reference>
<evidence type="ECO:0000313" key="2">
    <source>
        <dbReference type="Proteomes" id="UP000010475"/>
    </source>
</evidence>
<proteinExistence type="predicted"/>
<dbReference type="RefSeq" id="WP_015206743.1">
    <property type="nucleotide sequence ID" value="NC_019757.1"/>
</dbReference>
<evidence type="ECO:0000313" key="1">
    <source>
        <dbReference type="EMBL" id="AFZ23487.1"/>
    </source>
</evidence>
<organism evidence="1 2">
    <name type="scientific">Cylindrospermum stagnale PCC 7417</name>
    <dbReference type="NCBI Taxonomy" id="56107"/>
    <lineage>
        <taxon>Bacteria</taxon>
        <taxon>Bacillati</taxon>
        <taxon>Cyanobacteriota</taxon>
        <taxon>Cyanophyceae</taxon>
        <taxon>Nostocales</taxon>
        <taxon>Nostocaceae</taxon>
        <taxon>Cylindrospermum</taxon>
    </lineage>
</organism>
<dbReference type="AlphaFoldDB" id="K9WVE8"/>
<gene>
    <name evidence="1" type="ORF">Cylst_1185</name>
</gene>
<dbReference type="STRING" id="56107.Cylst_1185"/>
<accession>K9WVE8</accession>
<dbReference type="Proteomes" id="UP000010475">
    <property type="component" value="Chromosome"/>
</dbReference>
<dbReference type="OrthoDB" id="582024at2"/>
<protein>
    <submittedName>
        <fullName evidence="1">Uncharacterized protein</fullName>
    </submittedName>
</protein>
<keyword evidence="2" id="KW-1185">Reference proteome</keyword>
<dbReference type="HOGENOM" id="CLU_085647_0_0_3"/>
<name>K9WVE8_9NOST</name>
<sequence>MLNGIHQDLQTKQIRLATDDVTSIQRIFDSYHSSNSLEDEVSEFFREVAALKGQSVDDTLQEMIAGTRKYIEAVNTPIELKNDLPVDINTFAEKLQKLSEGIEFCWDIFSEESKQSFINLAKDFCLSYEKFQGWKSLLIRAKLFLPSIQQKQNLYRKYKDAFLLIPKAVKRAVDIRQGKSTSQLQQTAQSILKRAKNIELPKLLPIPSKYLGRSPEEQIEKNKPARAWAKSRLEEIENKRNGKNL</sequence>
<dbReference type="EMBL" id="CP003642">
    <property type="protein sequence ID" value="AFZ23487.1"/>
    <property type="molecule type" value="Genomic_DNA"/>
</dbReference>